<evidence type="ECO:0000313" key="3">
    <source>
        <dbReference type="EMBL" id="TQV86149.1"/>
    </source>
</evidence>
<sequence>MSQQVSARNIGLFAIGAILVLTAGLLVFGSGDWFQPEQKVEMAFEGNVKGLAIGSYITFRGVRIGEVRTMNLELDESETRIVVRVTGIIVPQGDDPDPITQGEHLALIQNLVAQGVAAQLVAENMVTGRLQVQLEFFEDLEKFSLPSKYNYPVIPTVPSDYEIVADVVQDLVDDFKAIAQGLNNILGSEESQATAQQLRAAITHLNSILSVLDNDKETLSTELMAATQSVRQMADSINEAAVTARPALKSASASLALLDTTLQGAMSTLKTYQQAIQPGSELSVALIQTLGAFERSADQVRQLAETLQRNPESLLMGKQP</sequence>
<keyword evidence="1" id="KW-1133">Transmembrane helix</keyword>
<dbReference type="PANTHER" id="PTHR36698:SF3">
    <property type="entry name" value="ABC-TYPE TRANSPORT AUXILIARY LIPOPROTEIN COMPONENT DOMAIN-CONTAINING PROTEIN"/>
    <property type="match status" value="1"/>
</dbReference>
<reference evidence="3 4" key="1">
    <citation type="submission" date="2019-06" db="EMBL/GenBank/DDBJ databases">
        <title>Whole genome sequence for Cellvibrionaceae sp. R142.</title>
        <authorList>
            <person name="Wang G."/>
        </authorList>
    </citation>
    <scope>NUCLEOTIDE SEQUENCE [LARGE SCALE GENOMIC DNA]</scope>
    <source>
        <strain evidence="3 4">R142</strain>
    </source>
</reference>
<keyword evidence="1" id="KW-0472">Membrane</keyword>
<dbReference type="Proteomes" id="UP000319732">
    <property type="component" value="Unassembled WGS sequence"/>
</dbReference>
<proteinExistence type="predicted"/>
<evidence type="ECO:0000313" key="4">
    <source>
        <dbReference type="Proteomes" id="UP000319732"/>
    </source>
</evidence>
<protein>
    <submittedName>
        <fullName evidence="3">MCE family protein</fullName>
    </submittedName>
</protein>
<dbReference type="OrthoDB" id="9806984at2"/>
<keyword evidence="4" id="KW-1185">Reference proteome</keyword>
<dbReference type="AlphaFoldDB" id="A0A545U9N7"/>
<evidence type="ECO:0000256" key="1">
    <source>
        <dbReference type="SAM" id="Phobius"/>
    </source>
</evidence>
<comment type="caution">
    <text evidence="3">The sequence shown here is derived from an EMBL/GenBank/DDBJ whole genome shotgun (WGS) entry which is preliminary data.</text>
</comment>
<accession>A0A545U9N7</accession>
<dbReference type="RefSeq" id="WP_142902301.1">
    <property type="nucleotide sequence ID" value="NZ_ML660087.1"/>
</dbReference>
<dbReference type="EMBL" id="VHSG01000002">
    <property type="protein sequence ID" value="TQV86149.1"/>
    <property type="molecule type" value="Genomic_DNA"/>
</dbReference>
<keyword evidence="1" id="KW-0812">Transmembrane</keyword>
<name>A0A545U9N7_9GAMM</name>
<evidence type="ECO:0000259" key="2">
    <source>
        <dbReference type="Pfam" id="PF02470"/>
    </source>
</evidence>
<feature type="transmembrane region" description="Helical" evidence="1">
    <location>
        <begin position="12"/>
        <end position="34"/>
    </location>
</feature>
<dbReference type="InterPro" id="IPR003399">
    <property type="entry name" value="Mce/MlaD"/>
</dbReference>
<feature type="domain" description="Mce/MlaD" evidence="2">
    <location>
        <begin position="46"/>
        <end position="135"/>
    </location>
</feature>
<dbReference type="Pfam" id="PF02470">
    <property type="entry name" value="MlaD"/>
    <property type="match status" value="1"/>
</dbReference>
<dbReference type="PANTHER" id="PTHR36698">
    <property type="entry name" value="BLL5892 PROTEIN"/>
    <property type="match status" value="1"/>
</dbReference>
<organism evidence="3 4">
    <name type="scientific">Exilibacterium tricleocarpae</name>
    <dbReference type="NCBI Taxonomy" id="2591008"/>
    <lineage>
        <taxon>Bacteria</taxon>
        <taxon>Pseudomonadati</taxon>
        <taxon>Pseudomonadota</taxon>
        <taxon>Gammaproteobacteria</taxon>
        <taxon>Cellvibrionales</taxon>
        <taxon>Cellvibrionaceae</taxon>
        <taxon>Exilibacterium</taxon>
    </lineage>
</organism>
<gene>
    <name evidence="3" type="ORF">FKG94_00935</name>
</gene>